<comment type="catalytic activity">
    <reaction evidence="13 15">
        <text>riboflavin + ATP = FMN + ADP + H(+)</text>
        <dbReference type="Rhea" id="RHEA:14357"/>
        <dbReference type="ChEBI" id="CHEBI:15378"/>
        <dbReference type="ChEBI" id="CHEBI:30616"/>
        <dbReference type="ChEBI" id="CHEBI:57986"/>
        <dbReference type="ChEBI" id="CHEBI:58210"/>
        <dbReference type="ChEBI" id="CHEBI:456216"/>
        <dbReference type="EC" id="2.7.1.26"/>
    </reaction>
</comment>
<dbReference type="InterPro" id="IPR014729">
    <property type="entry name" value="Rossmann-like_a/b/a_fold"/>
</dbReference>
<evidence type="ECO:0000313" key="18">
    <source>
        <dbReference type="Proteomes" id="UP000178379"/>
    </source>
</evidence>
<evidence type="ECO:0000256" key="7">
    <source>
        <dbReference type="ARBA" id="ARBA00022695"/>
    </source>
</evidence>
<keyword evidence="5 15" id="KW-0288">FMN</keyword>
<gene>
    <name evidence="17" type="ORF">A2140_05555</name>
</gene>
<accession>A0A1F6T9H6</accession>
<dbReference type="InterPro" id="IPR023465">
    <property type="entry name" value="Riboflavin_kinase_dom_sf"/>
</dbReference>
<comment type="pathway">
    <text evidence="2 15">Cofactor biosynthesis; FAD biosynthesis; FAD from FMN: step 1/1.</text>
</comment>
<keyword evidence="11 15" id="KW-0067">ATP-binding</keyword>
<organism evidence="17 18">
    <name type="scientific">Candidatus Muproteobacteria bacterium RBG_16_62_13</name>
    <dbReference type="NCBI Taxonomy" id="1817756"/>
    <lineage>
        <taxon>Bacteria</taxon>
        <taxon>Pseudomonadati</taxon>
        <taxon>Pseudomonadota</taxon>
        <taxon>Candidatus Muproteobacteria</taxon>
    </lineage>
</organism>
<dbReference type="Pfam" id="PF01687">
    <property type="entry name" value="Flavokinase"/>
    <property type="match status" value="1"/>
</dbReference>
<dbReference type="PANTHER" id="PTHR22749">
    <property type="entry name" value="RIBOFLAVIN KINASE/FMN ADENYLYLTRANSFERASE"/>
    <property type="match status" value="1"/>
</dbReference>
<comment type="caution">
    <text evidence="17">The sequence shown here is derived from an EMBL/GenBank/DDBJ whole genome shotgun (WGS) entry which is preliminary data.</text>
</comment>
<keyword evidence="4 15" id="KW-0285">Flavoprotein</keyword>
<dbReference type="SUPFAM" id="SSF52374">
    <property type="entry name" value="Nucleotidylyl transferase"/>
    <property type="match status" value="1"/>
</dbReference>
<keyword evidence="7 15" id="KW-0548">Nucleotidyltransferase</keyword>
<evidence type="ECO:0000256" key="2">
    <source>
        <dbReference type="ARBA" id="ARBA00004726"/>
    </source>
</evidence>
<comment type="pathway">
    <text evidence="3 15">Cofactor biosynthesis; FMN biosynthesis; FMN from riboflavin (ATP route): step 1/1.</text>
</comment>
<sequence length="324" mass="37056">MEVVRGLHNLRPHHRGCVATLGNFDGVHLGHQAVIGQLAEKAQELKLPTLVMIFEPQPLEYFRPDQTPARLTRLREKLMALRRYSVDRVLIVRFDRAFAAMTAEDFIEHALVEKLGIRYLVVGDDFRFGRERRGDFAMLTAAGQRHGFPVVNLHTYAIDGERVSSTRIRDYLAAGDLAGAERLLGRPYRMSGRVAHGDKIGRRLGIPTANIHLHRRETPVRGIFVVELFGIDGEPWPGVASIGTRPTVNGTRVLLEVHLLDFDRNLYGAHVHVNFLQKLREEKRFDSIDDMVRRIHEDIAQTREFFRRRDDGATVRHRDQSSIQ</sequence>
<evidence type="ECO:0000256" key="14">
    <source>
        <dbReference type="ARBA" id="ARBA00049494"/>
    </source>
</evidence>
<proteinExistence type="inferred from homology"/>
<evidence type="ECO:0000256" key="10">
    <source>
        <dbReference type="ARBA" id="ARBA00022827"/>
    </source>
</evidence>
<dbReference type="Gene3D" id="2.40.30.30">
    <property type="entry name" value="Riboflavin kinase-like"/>
    <property type="match status" value="1"/>
</dbReference>
<evidence type="ECO:0000256" key="1">
    <source>
        <dbReference type="ARBA" id="ARBA00002121"/>
    </source>
</evidence>
<evidence type="ECO:0000259" key="16">
    <source>
        <dbReference type="SMART" id="SM00904"/>
    </source>
</evidence>
<dbReference type="GO" id="GO:0003919">
    <property type="term" value="F:FMN adenylyltransferase activity"/>
    <property type="evidence" value="ECO:0007669"/>
    <property type="project" value="UniProtKB-UniRule"/>
</dbReference>
<evidence type="ECO:0000256" key="12">
    <source>
        <dbReference type="ARBA" id="ARBA00023268"/>
    </source>
</evidence>
<dbReference type="AlphaFoldDB" id="A0A1F6T9H6"/>
<keyword evidence="6 15" id="KW-0808">Transferase</keyword>
<dbReference type="NCBIfam" id="NF004162">
    <property type="entry name" value="PRK05627.1-5"/>
    <property type="match status" value="1"/>
</dbReference>
<keyword evidence="9 15" id="KW-0418">Kinase</keyword>
<dbReference type="GO" id="GO:0009231">
    <property type="term" value="P:riboflavin biosynthetic process"/>
    <property type="evidence" value="ECO:0007669"/>
    <property type="project" value="InterPro"/>
</dbReference>
<dbReference type="NCBIfam" id="NF004159">
    <property type="entry name" value="PRK05627.1-2"/>
    <property type="match status" value="1"/>
</dbReference>
<dbReference type="Gene3D" id="3.40.50.620">
    <property type="entry name" value="HUPs"/>
    <property type="match status" value="1"/>
</dbReference>
<evidence type="ECO:0000256" key="8">
    <source>
        <dbReference type="ARBA" id="ARBA00022741"/>
    </source>
</evidence>
<dbReference type="NCBIfam" id="NF004163">
    <property type="entry name" value="PRK05627.1-6"/>
    <property type="match status" value="1"/>
</dbReference>
<comment type="function">
    <text evidence="1">Catalyzes the phosphorylation of riboflavin to FMN followed by the adenylation of FMN to FAD.</text>
</comment>
<dbReference type="EC" id="2.7.7.2" evidence="15"/>
<evidence type="ECO:0000256" key="6">
    <source>
        <dbReference type="ARBA" id="ARBA00022679"/>
    </source>
</evidence>
<dbReference type="InterPro" id="IPR015865">
    <property type="entry name" value="Riboflavin_kinase_bac/euk"/>
</dbReference>
<keyword evidence="8 15" id="KW-0547">Nucleotide-binding</keyword>
<dbReference type="Proteomes" id="UP000178379">
    <property type="component" value="Unassembled WGS sequence"/>
</dbReference>
<evidence type="ECO:0000256" key="15">
    <source>
        <dbReference type="PIRNR" id="PIRNR004491"/>
    </source>
</evidence>
<dbReference type="NCBIfam" id="NF004160">
    <property type="entry name" value="PRK05627.1-3"/>
    <property type="match status" value="1"/>
</dbReference>
<evidence type="ECO:0000313" key="17">
    <source>
        <dbReference type="EMBL" id="OGI41719.1"/>
    </source>
</evidence>
<dbReference type="GO" id="GO:0006747">
    <property type="term" value="P:FAD biosynthetic process"/>
    <property type="evidence" value="ECO:0007669"/>
    <property type="project" value="UniProtKB-UniRule"/>
</dbReference>
<comment type="similarity">
    <text evidence="15">Belongs to the ribF family.</text>
</comment>
<dbReference type="NCBIfam" id="TIGR00083">
    <property type="entry name" value="ribF"/>
    <property type="match status" value="1"/>
</dbReference>
<name>A0A1F6T9H6_9PROT</name>
<evidence type="ECO:0000256" key="11">
    <source>
        <dbReference type="ARBA" id="ARBA00022840"/>
    </source>
</evidence>
<dbReference type="EC" id="2.7.1.26" evidence="15"/>
<dbReference type="UniPathway" id="UPA00276">
    <property type="reaction ID" value="UER00406"/>
</dbReference>
<dbReference type="UniPathway" id="UPA00277">
    <property type="reaction ID" value="UER00407"/>
</dbReference>
<dbReference type="SMART" id="SM00904">
    <property type="entry name" value="Flavokinase"/>
    <property type="match status" value="1"/>
</dbReference>
<dbReference type="Pfam" id="PF06574">
    <property type="entry name" value="FAD_syn"/>
    <property type="match status" value="1"/>
</dbReference>
<evidence type="ECO:0000256" key="9">
    <source>
        <dbReference type="ARBA" id="ARBA00022777"/>
    </source>
</evidence>
<dbReference type="GO" id="GO:0009398">
    <property type="term" value="P:FMN biosynthetic process"/>
    <property type="evidence" value="ECO:0007669"/>
    <property type="project" value="UniProtKB-UniRule"/>
</dbReference>
<dbReference type="InterPro" id="IPR015864">
    <property type="entry name" value="FAD_synthase"/>
</dbReference>
<dbReference type="GO" id="GO:0005524">
    <property type="term" value="F:ATP binding"/>
    <property type="evidence" value="ECO:0007669"/>
    <property type="project" value="UniProtKB-UniRule"/>
</dbReference>
<comment type="catalytic activity">
    <reaction evidence="14 15">
        <text>FMN + ATP + H(+) = FAD + diphosphate</text>
        <dbReference type="Rhea" id="RHEA:17237"/>
        <dbReference type="ChEBI" id="CHEBI:15378"/>
        <dbReference type="ChEBI" id="CHEBI:30616"/>
        <dbReference type="ChEBI" id="CHEBI:33019"/>
        <dbReference type="ChEBI" id="CHEBI:57692"/>
        <dbReference type="ChEBI" id="CHEBI:58210"/>
        <dbReference type="EC" id="2.7.7.2"/>
    </reaction>
</comment>
<evidence type="ECO:0000256" key="13">
    <source>
        <dbReference type="ARBA" id="ARBA00047880"/>
    </source>
</evidence>
<dbReference type="GO" id="GO:0008531">
    <property type="term" value="F:riboflavin kinase activity"/>
    <property type="evidence" value="ECO:0007669"/>
    <property type="project" value="UniProtKB-UniRule"/>
</dbReference>
<evidence type="ECO:0000256" key="3">
    <source>
        <dbReference type="ARBA" id="ARBA00005201"/>
    </source>
</evidence>
<reference evidence="17 18" key="1">
    <citation type="journal article" date="2016" name="Nat. Commun.">
        <title>Thousands of microbial genomes shed light on interconnected biogeochemical processes in an aquifer system.</title>
        <authorList>
            <person name="Anantharaman K."/>
            <person name="Brown C.T."/>
            <person name="Hug L.A."/>
            <person name="Sharon I."/>
            <person name="Castelle C.J."/>
            <person name="Probst A.J."/>
            <person name="Thomas B.C."/>
            <person name="Singh A."/>
            <person name="Wilkins M.J."/>
            <person name="Karaoz U."/>
            <person name="Brodie E.L."/>
            <person name="Williams K.H."/>
            <person name="Hubbard S.S."/>
            <person name="Banfield J.F."/>
        </authorList>
    </citation>
    <scope>NUCLEOTIDE SEQUENCE [LARGE SCALE GENOMIC DNA]</scope>
</reference>
<dbReference type="CDD" id="cd02064">
    <property type="entry name" value="FAD_synthetase_N"/>
    <property type="match status" value="1"/>
</dbReference>
<dbReference type="SUPFAM" id="SSF82114">
    <property type="entry name" value="Riboflavin kinase-like"/>
    <property type="match status" value="1"/>
</dbReference>
<evidence type="ECO:0000256" key="5">
    <source>
        <dbReference type="ARBA" id="ARBA00022643"/>
    </source>
</evidence>
<dbReference type="STRING" id="1817756.A2140_05555"/>
<dbReference type="EMBL" id="MFSQ01000001">
    <property type="protein sequence ID" value="OGI41719.1"/>
    <property type="molecule type" value="Genomic_DNA"/>
</dbReference>
<dbReference type="PIRSF" id="PIRSF004491">
    <property type="entry name" value="FAD_Synth"/>
    <property type="match status" value="1"/>
</dbReference>
<dbReference type="PANTHER" id="PTHR22749:SF6">
    <property type="entry name" value="RIBOFLAVIN KINASE"/>
    <property type="match status" value="1"/>
</dbReference>
<protein>
    <recommendedName>
        <fullName evidence="15">Riboflavin biosynthesis protein</fullName>
    </recommendedName>
    <domain>
        <recommendedName>
            <fullName evidence="15">Riboflavin kinase</fullName>
            <ecNumber evidence="15">2.7.1.26</ecNumber>
        </recommendedName>
        <alternativeName>
            <fullName evidence="15">Flavokinase</fullName>
        </alternativeName>
    </domain>
    <domain>
        <recommendedName>
            <fullName evidence="15">FMN adenylyltransferase</fullName>
            <ecNumber evidence="15">2.7.7.2</ecNumber>
        </recommendedName>
        <alternativeName>
            <fullName evidence="15">FAD pyrophosphorylase</fullName>
        </alternativeName>
        <alternativeName>
            <fullName evidence="15">FAD synthase</fullName>
        </alternativeName>
    </domain>
</protein>
<keyword evidence="10 15" id="KW-0274">FAD</keyword>
<dbReference type="InterPro" id="IPR002606">
    <property type="entry name" value="Riboflavin_kinase_bac"/>
</dbReference>
<dbReference type="FunFam" id="3.40.50.620:FF:000021">
    <property type="entry name" value="Riboflavin biosynthesis protein"/>
    <property type="match status" value="1"/>
</dbReference>
<evidence type="ECO:0000256" key="4">
    <source>
        <dbReference type="ARBA" id="ARBA00022630"/>
    </source>
</evidence>
<dbReference type="InterPro" id="IPR023468">
    <property type="entry name" value="Riboflavin_kinase"/>
</dbReference>
<keyword evidence="12" id="KW-0511">Multifunctional enzyme</keyword>
<feature type="domain" description="Riboflavin kinase" evidence="16">
    <location>
        <begin position="183"/>
        <end position="307"/>
    </location>
</feature>